<evidence type="ECO:0000256" key="8">
    <source>
        <dbReference type="RuleBase" id="RU003905"/>
    </source>
</evidence>
<accession>A0ABS9KJG0</accession>
<evidence type="ECO:0000256" key="2">
    <source>
        <dbReference type="ARBA" id="ARBA00022730"/>
    </source>
</evidence>
<dbReference type="InterPro" id="IPR009000">
    <property type="entry name" value="Transl_B-barrel_sf"/>
</dbReference>
<gene>
    <name evidence="7 11" type="primary">rplC</name>
    <name evidence="11" type="ORF">L6773_20660</name>
</gene>
<feature type="region of interest" description="Disordered" evidence="10">
    <location>
        <begin position="129"/>
        <end position="156"/>
    </location>
</feature>
<keyword evidence="4 7" id="KW-0689">Ribosomal protein</keyword>
<keyword evidence="5 7" id="KW-0687">Ribonucleoprotein</keyword>
<dbReference type="Gene3D" id="3.30.160.810">
    <property type="match status" value="1"/>
</dbReference>
<name>A0ABS9KJG0_9BACT</name>
<comment type="subunit">
    <text evidence="7 9">Part of the 50S ribosomal subunit. Forms a cluster with proteins L14 and L19.</text>
</comment>
<dbReference type="GO" id="GO:0005840">
    <property type="term" value="C:ribosome"/>
    <property type="evidence" value="ECO:0007669"/>
    <property type="project" value="UniProtKB-KW"/>
</dbReference>
<protein>
    <recommendedName>
        <fullName evidence="6 7">Large ribosomal subunit protein uL3</fullName>
    </recommendedName>
</protein>
<dbReference type="SUPFAM" id="SSF50447">
    <property type="entry name" value="Translation proteins"/>
    <property type="match status" value="1"/>
</dbReference>
<evidence type="ECO:0000256" key="4">
    <source>
        <dbReference type="ARBA" id="ARBA00022980"/>
    </source>
</evidence>
<dbReference type="EMBL" id="JAKLWS010000053">
    <property type="protein sequence ID" value="MCG2590994.1"/>
    <property type="molecule type" value="Genomic_DNA"/>
</dbReference>
<evidence type="ECO:0000256" key="6">
    <source>
        <dbReference type="ARBA" id="ARBA00035243"/>
    </source>
</evidence>
<comment type="similarity">
    <text evidence="1 7 8">Belongs to the universal ribosomal protein uL3 family.</text>
</comment>
<dbReference type="HAMAP" id="MF_01325_B">
    <property type="entry name" value="Ribosomal_uL3_B"/>
    <property type="match status" value="1"/>
</dbReference>
<dbReference type="Proteomes" id="UP001165366">
    <property type="component" value="Unassembled WGS sequence"/>
</dbReference>
<evidence type="ECO:0000256" key="7">
    <source>
        <dbReference type="HAMAP-Rule" id="MF_01325"/>
    </source>
</evidence>
<comment type="function">
    <text evidence="7 9">One of the primary rRNA binding proteins, it binds directly near the 3'-end of the 23S rRNA, where it nucleates assembly of the 50S subunit.</text>
</comment>
<evidence type="ECO:0000313" key="11">
    <source>
        <dbReference type="EMBL" id="MCG2590994.1"/>
    </source>
</evidence>
<dbReference type="InterPro" id="IPR019927">
    <property type="entry name" value="Ribosomal_uL3_bac/org-type"/>
</dbReference>
<dbReference type="InterPro" id="IPR019926">
    <property type="entry name" value="Ribosomal_uL3_CS"/>
</dbReference>
<keyword evidence="2 7" id="KW-0699">rRNA-binding</keyword>
<proteinExistence type="inferred from homology"/>
<keyword evidence="3 7" id="KW-0694">RNA-binding</keyword>
<dbReference type="Pfam" id="PF00297">
    <property type="entry name" value="Ribosomal_L3"/>
    <property type="match status" value="1"/>
</dbReference>
<evidence type="ECO:0000256" key="1">
    <source>
        <dbReference type="ARBA" id="ARBA00006540"/>
    </source>
</evidence>
<dbReference type="NCBIfam" id="TIGR03625">
    <property type="entry name" value="L3_bact"/>
    <property type="match status" value="1"/>
</dbReference>
<dbReference type="PANTHER" id="PTHR11229:SF16">
    <property type="entry name" value="LARGE RIBOSOMAL SUBUNIT PROTEIN UL3C"/>
    <property type="match status" value="1"/>
</dbReference>
<reference evidence="11" key="1">
    <citation type="submission" date="2022-01" db="EMBL/GenBank/DDBJ databases">
        <authorList>
            <person name="Wang Y."/>
        </authorList>
    </citation>
    <scope>NUCLEOTIDE SEQUENCE</scope>
    <source>
        <strain evidence="11">WB101</strain>
    </source>
</reference>
<evidence type="ECO:0000256" key="3">
    <source>
        <dbReference type="ARBA" id="ARBA00022884"/>
    </source>
</evidence>
<evidence type="ECO:0000256" key="10">
    <source>
        <dbReference type="SAM" id="MobiDB-lite"/>
    </source>
</evidence>
<organism evidence="11 12">
    <name type="scientific">Rhodohalobacter sulfatireducens</name>
    <dbReference type="NCBI Taxonomy" id="2911366"/>
    <lineage>
        <taxon>Bacteria</taxon>
        <taxon>Pseudomonadati</taxon>
        <taxon>Balneolota</taxon>
        <taxon>Balneolia</taxon>
        <taxon>Balneolales</taxon>
        <taxon>Balneolaceae</taxon>
        <taxon>Rhodohalobacter</taxon>
    </lineage>
</organism>
<evidence type="ECO:0000256" key="9">
    <source>
        <dbReference type="RuleBase" id="RU003906"/>
    </source>
</evidence>
<dbReference type="RefSeq" id="WP_237856540.1">
    <property type="nucleotide sequence ID" value="NZ_JAKLWS010000053.1"/>
</dbReference>
<keyword evidence="12" id="KW-1185">Reference proteome</keyword>
<evidence type="ECO:0000313" key="12">
    <source>
        <dbReference type="Proteomes" id="UP001165366"/>
    </source>
</evidence>
<dbReference type="PROSITE" id="PS00474">
    <property type="entry name" value="RIBOSOMAL_L3"/>
    <property type="match status" value="1"/>
</dbReference>
<reference evidence="11" key="2">
    <citation type="submission" date="2024-05" db="EMBL/GenBank/DDBJ databases">
        <title>Rhodohalobacter halophilus gen. nov., sp. nov., a moderately halophilic member of the family Balneolaceae.</title>
        <authorList>
            <person name="Xia J."/>
        </authorList>
    </citation>
    <scope>NUCLEOTIDE SEQUENCE</scope>
    <source>
        <strain evidence="11">WB101</strain>
    </source>
</reference>
<dbReference type="InterPro" id="IPR000597">
    <property type="entry name" value="Ribosomal_uL3"/>
</dbReference>
<sequence length="214" mass="22769">MSGLIGKKVGMTSIFDELGRSIPVTVIEVEPCTITQIKTDESDGYNAVQLAAFDKTGKNVSKAVKGHFDKAGSSPKKVVSEIRDFIPEGLELGDQLTIEDVFNVGDLVDVVGISKGKGFTGVMKRHNFSGVGDQTHGQHNRERAPGSIGQASDPSRVFKGTKMAGRSGNARTKVKNLSVAKILSESNMLLITGSVPGPKGGYLEIYNQSEEVTS</sequence>
<comment type="caution">
    <text evidence="11">The sequence shown here is derived from an EMBL/GenBank/DDBJ whole genome shotgun (WGS) entry which is preliminary data.</text>
</comment>
<dbReference type="Gene3D" id="2.40.30.10">
    <property type="entry name" value="Translation factors"/>
    <property type="match status" value="1"/>
</dbReference>
<evidence type="ECO:0000256" key="5">
    <source>
        <dbReference type="ARBA" id="ARBA00023274"/>
    </source>
</evidence>
<dbReference type="PANTHER" id="PTHR11229">
    <property type="entry name" value="50S RIBOSOMAL PROTEIN L3"/>
    <property type="match status" value="1"/>
</dbReference>